<feature type="transmembrane region" description="Helical" evidence="1">
    <location>
        <begin position="142"/>
        <end position="161"/>
    </location>
</feature>
<gene>
    <name evidence="2" type="ORF">SAMN02746066_01008</name>
</gene>
<feature type="transmembrane region" description="Helical" evidence="1">
    <location>
        <begin position="68"/>
        <end position="87"/>
    </location>
</feature>
<dbReference type="STRING" id="1120996.SAMN02746066_01008"/>
<feature type="transmembrane region" description="Helical" evidence="1">
    <location>
        <begin position="115"/>
        <end position="136"/>
    </location>
</feature>
<evidence type="ECO:0000256" key="1">
    <source>
        <dbReference type="SAM" id="Phobius"/>
    </source>
</evidence>
<sequence length="187" mass="21558">MKLHIKSYNGDPTTLPYKEHVPGAIPFIEFDVKEMRKFILTRGSILIILLCPYIVIHAKNLGLDMELGLLYSILAIFPRELIRALCFKEDVTIYINKKKLSLFVHGTESMSKSRFIMMNLLPIFILGVIPFILFVFLPQYTFFGLFGLVYIASGVGGYYNVINAIKQMPKGAKTYYHLMQSYWYLPI</sequence>
<dbReference type="InterPro" id="IPR021683">
    <property type="entry name" value="DUF3267"/>
</dbReference>
<name>A0A1M7GMF8_9FIRM</name>
<keyword evidence="1" id="KW-0812">Transmembrane</keyword>
<keyword evidence="1" id="KW-1133">Transmembrane helix</keyword>
<dbReference type="AlphaFoldDB" id="A0A1M7GMF8"/>
<keyword evidence="3" id="KW-1185">Reference proteome</keyword>
<dbReference type="OrthoDB" id="2965733at2"/>
<dbReference type="EMBL" id="FRCP01000007">
    <property type="protein sequence ID" value="SHM17473.1"/>
    <property type="molecule type" value="Genomic_DNA"/>
</dbReference>
<organism evidence="2 3">
    <name type="scientific">Anaerosporobacter mobilis DSM 15930</name>
    <dbReference type="NCBI Taxonomy" id="1120996"/>
    <lineage>
        <taxon>Bacteria</taxon>
        <taxon>Bacillati</taxon>
        <taxon>Bacillota</taxon>
        <taxon>Clostridia</taxon>
        <taxon>Lachnospirales</taxon>
        <taxon>Lachnospiraceae</taxon>
        <taxon>Anaerosporobacter</taxon>
    </lineage>
</organism>
<evidence type="ECO:0000313" key="2">
    <source>
        <dbReference type="EMBL" id="SHM17473.1"/>
    </source>
</evidence>
<dbReference type="RefSeq" id="WP_073283969.1">
    <property type="nucleotide sequence ID" value="NZ_FRCP01000007.1"/>
</dbReference>
<reference evidence="2 3" key="1">
    <citation type="submission" date="2016-11" db="EMBL/GenBank/DDBJ databases">
        <authorList>
            <person name="Jaros S."/>
            <person name="Januszkiewicz K."/>
            <person name="Wedrychowicz H."/>
        </authorList>
    </citation>
    <scope>NUCLEOTIDE SEQUENCE [LARGE SCALE GENOMIC DNA]</scope>
    <source>
        <strain evidence="2 3">DSM 15930</strain>
    </source>
</reference>
<evidence type="ECO:0000313" key="3">
    <source>
        <dbReference type="Proteomes" id="UP000184038"/>
    </source>
</evidence>
<proteinExistence type="predicted"/>
<accession>A0A1M7GMF8</accession>
<protein>
    <submittedName>
        <fullName evidence="2">Putative zincin peptidase</fullName>
    </submittedName>
</protein>
<dbReference type="Proteomes" id="UP000184038">
    <property type="component" value="Unassembled WGS sequence"/>
</dbReference>
<dbReference type="Pfam" id="PF11667">
    <property type="entry name" value="DUF3267"/>
    <property type="match status" value="1"/>
</dbReference>
<keyword evidence="1" id="KW-0472">Membrane</keyword>
<feature type="transmembrane region" description="Helical" evidence="1">
    <location>
        <begin position="39"/>
        <end position="56"/>
    </location>
</feature>